<dbReference type="GO" id="GO:0042956">
    <property type="term" value="P:maltodextrin transmembrane transport"/>
    <property type="evidence" value="ECO:0007669"/>
    <property type="project" value="TreeGrafter"/>
</dbReference>
<evidence type="ECO:0000256" key="1">
    <source>
        <dbReference type="ARBA" id="ARBA00008520"/>
    </source>
</evidence>
<evidence type="ECO:0000256" key="4">
    <source>
        <dbReference type="SAM" id="SignalP"/>
    </source>
</evidence>
<evidence type="ECO:0000313" key="6">
    <source>
        <dbReference type="Proteomes" id="UP000533269"/>
    </source>
</evidence>
<gene>
    <name evidence="5" type="ORF">FHR75_004012</name>
</gene>
<feature type="chain" id="PRO_5030659832" evidence="4">
    <location>
        <begin position="30"/>
        <end position="422"/>
    </location>
</feature>
<evidence type="ECO:0000256" key="2">
    <source>
        <dbReference type="ARBA" id="ARBA00022448"/>
    </source>
</evidence>
<dbReference type="PROSITE" id="PS51257">
    <property type="entry name" value="PROKAR_LIPOPROTEIN"/>
    <property type="match status" value="1"/>
</dbReference>
<dbReference type="GO" id="GO:0055052">
    <property type="term" value="C:ATP-binding cassette (ABC) transporter complex, substrate-binding subunit-containing"/>
    <property type="evidence" value="ECO:0007669"/>
    <property type="project" value="TreeGrafter"/>
</dbReference>
<dbReference type="GO" id="GO:1901982">
    <property type="term" value="F:maltose binding"/>
    <property type="evidence" value="ECO:0007669"/>
    <property type="project" value="TreeGrafter"/>
</dbReference>
<dbReference type="Proteomes" id="UP000533269">
    <property type="component" value="Unassembled WGS sequence"/>
</dbReference>
<accession>A0A7W4TQB8</accession>
<keyword evidence="3 4" id="KW-0732">Signal</keyword>
<dbReference type="GO" id="GO:0015768">
    <property type="term" value="P:maltose transport"/>
    <property type="evidence" value="ECO:0007669"/>
    <property type="project" value="TreeGrafter"/>
</dbReference>
<evidence type="ECO:0000256" key="3">
    <source>
        <dbReference type="ARBA" id="ARBA00022729"/>
    </source>
</evidence>
<keyword evidence="5" id="KW-0762">Sugar transport</keyword>
<keyword evidence="2" id="KW-0813">Transport</keyword>
<dbReference type="AlphaFoldDB" id="A0A7W4TQB8"/>
<evidence type="ECO:0000313" key="5">
    <source>
        <dbReference type="EMBL" id="MBB2903170.1"/>
    </source>
</evidence>
<comment type="similarity">
    <text evidence="1">Belongs to the bacterial solute-binding protein 1 family.</text>
</comment>
<dbReference type="PANTHER" id="PTHR30061:SF50">
    <property type="entry name" value="MALTOSE_MALTODEXTRIN-BINDING PERIPLASMIC PROTEIN"/>
    <property type="match status" value="1"/>
</dbReference>
<dbReference type="InterPro" id="IPR006059">
    <property type="entry name" value="SBP"/>
</dbReference>
<sequence length="422" mass="43570">MKRTLATIAFLTTATAATALLSACSSSPAAEQGEGPVRLTFWHGYTAADGDTFNKIITNFNASQDEVEIQPSVKTWAVIQNSLLPALSAEQGPQLVALPGEQLPVYAGKGAMAELDDYYASSPEAAKINPAAIDMEVVEGKKYGVPTGFVPLSVIYNKTMFAQAGITTFPTTWAQWVQAAQQLTLDNDGDGTPEQYGLALPDHETVANGVWASLFASGGGSLVDGDTATVNSPANQQTLAFWSQAVQNGKISPTGLDGIKSDDLFSAGKAAMEIAGPWMASVAQENGIDYALAPIPAGPSAQVASAIGISMGVTAQADEAEQAAAEKFFDYFLSPEVATQWSLGSGWPPLRTDVPASALAENPVAASLTAMAPLAQPLLPGVVNSADVLAAVDEATQKALAGADPAAALEAAQPKVQEALND</sequence>
<dbReference type="PANTHER" id="PTHR30061">
    <property type="entry name" value="MALTOSE-BINDING PERIPLASMIC PROTEIN"/>
    <property type="match status" value="1"/>
</dbReference>
<dbReference type="EMBL" id="JACHVY010000005">
    <property type="protein sequence ID" value="MBB2903170.1"/>
    <property type="molecule type" value="Genomic_DNA"/>
</dbReference>
<reference evidence="5 6" key="1">
    <citation type="submission" date="2020-08" db="EMBL/GenBank/DDBJ databases">
        <title>The Agave Microbiome: Exploring the role of microbial communities in plant adaptations to desert environments.</title>
        <authorList>
            <person name="Partida-Martinez L.P."/>
        </authorList>
    </citation>
    <scope>NUCLEOTIDE SEQUENCE [LARGE SCALE GENOMIC DNA]</scope>
    <source>
        <strain evidence="5 6">AS2.23</strain>
    </source>
</reference>
<feature type="signal peptide" evidence="4">
    <location>
        <begin position="1"/>
        <end position="29"/>
    </location>
</feature>
<dbReference type="Gene3D" id="3.40.190.10">
    <property type="entry name" value="Periplasmic binding protein-like II"/>
    <property type="match status" value="1"/>
</dbReference>
<name>A0A7W4TQB8_KINRA</name>
<proteinExistence type="inferred from homology"/>
<reference evidence="5 6" key="2">
    <citation type="submission" date="2020-08" db="EMBL/GenBank/DDBJ databases">
        <authorList>
            <person name="Partida-Martinez L."/>
            <person name="Huntemann M."/>
            <person name="Clum A."/>
            <person name="Wang J."/>
            <person name="Palaniappan K."/>
            <person name="Ritter S."/>
            <person name="Chen I.-M."/>
            <person name="Stamatis D."/>
            <person name="Reddy T."/>
            <person name="O'Malley R."/>
            <person name="Daum C."/>
            <person name="Shapiro N."/>
            <person name="Ivanova N."/>
            <person name="Kyrpides N."/>
            <person name="Woyke T."/>
        </authorList>
    </citation>
    <scope>NUCLEOTIDE SEQUENCE [LARGE SCALE GENOMIC DNA]</scope>
    <source>
        <strain evidence="5 6">AS2.23</strain>
    </source>
</reference>
<comment type="caution">
    <text evidence="5">The sequence shown here is derived from an EMBL/GenBank/DDBJ whole genome shotgun (WGS) entry which is preliminary data.</text>
</comment>
<protein>
    <submittedName>
        <fullName evidence="5">Multiple sugar transport system substrate-binding protein</fullName>
    </submittedName>
</protein>
<dbReference type="Pfam" id="PF13416">
    <property type="entry name" value="SBP_bac_8"/>
    <property type="match status" value="1"/>
</dbReference>
<organism evidence="5 6">
    <name type="scientific">Kineococcus radiotolerans</name>
    <dbReference type="NCBI Taxonomy" id="131568"/>
    <lineage>
        <taxon>Bacteria</taxon>
        <taxon>Bacillati</taxon>
        <taxon>Actinomycetota</taxon>
        <taxon>Actinomycetes</taxon>
        <taxon>Kineosporiales</taxon>
        <taxon>Kineosporiaceae</taxon>
        <taxon>Kineococcus</taxon>
    </lineage>
</organism>
<dbReference type="SUPFAM" id="SSF53850">
    <property type="entry name" value="Periplasmic binding protein-like II"/>
    <property type="match status" value="1"/>
</dbReference>
<dbReference type="RefSeq" id="WP_183392792.1">
    <property type="nucleotide sequence ID" value="NZ_JACHVY010000005.1"/>
</dbReference>